<dbReference type="Pfam" id="PF04998">
    <property type="entry name" value="RNA_pol_Rpb1_5"/>
    <property type="match status" value="1"/>
</dbReference>
<evidence type="ECO:0000256" key="8">
    <source>
        <dbReference type="ARBA" id="ARBA00022842"/>
    </source>
</evidence>
<feature type="binding site" evidence="13">
    <location>
        <position position="100"/>
    </location>
    <ligand>
        <name>Zn(2+)</name>
        <dbReference type="ChEBI" id="CHEBI:29105"/>
        <label>2</label>
    </ligand>
</feature>
<dbReference type="Gene3D" id="1.10.274.100">
    <property type="entry name" value="RNA polymerase Rpb1, domain 3"/>
    <property type="match status" value="1"/>
</dbReference>
<dbReference type="Gene3D" id="1.10.132.30">
    <property type="match status" value="1"/>
</dbReference>
<feature type="binding site" evidence="13">
    <location>
        <position position="60"/>
    </location>
    <ligand>
        <name>Zn(2+)</name>
        <dbReference type="ChEBI" id="CHEBI:29105"/>
        <label>1</label>
    </ligand>
</feature>
<protein>
    <recommendedName>
        <fullName evidence="13">DNA-directed RNA polymerase subunit Rpo1N</fullName>
        <ecNumber evidence="13">2.7.7.6</ecNumber>
    </recommendedName>
    <alternativeName>
        <fullName evidence="13">DNA-directed RNA polymerase subunit A'</fullName>
    </alternativeName>
</protein>
<dbReference type="SUPFAM" id="SSF64484">
    <property type="entry name" value="beta and beta-prime subunits of DNA dependent RNA-polymerase"/>
    <property type="match status" value="1"/>
</dbReference>
<keyword evidence="15" id="KW-0175">Coiled coil</keyword>
<feature type="binding site" evidence="13">
    <location>
        <position position="454"/>
    </location>
    <ligand>
        <name>Mg(2+)</name>
        <dbReference type="ChEBI" id="CHEBI:18420"/>
    </ligand>
</feature>
<comment type="similarity">
    <text evidence="1 13 14">Belongs to the RNA polymerase beta' chain family.</text>
</comment>
<dbReference type="InterPro" id="IPR006592">
    <property type="entry name" value="RNA_pol_N"/>
</dbReference>
<keyword evidence="18" id="KW-1185">Reference proteome</keyword>
<evidence type="ECO:0000256" key="4">
    <source>
        <dbReference type="ARBA" id="ARBA00022679"/>
    </source>
</evidence>
<dbReference type="FunFam" id="2.40.40.20:FF:000019">
    <property type="entry name" value="DNA-directed RNA polymerase II subunit RPB1"/>
    <property type="match status" value="1"/>
</dbReference>
<dbReference type="GO" id="GO:0000287">
    <property type="term" value="F:magnesium ion binding"/>
    <property type="evidence" value="ECO:0007669"/>
    <property type="project" value="UniProtKB-UniRule"/>
</dbReference>
<dbReference type="InterPro" id="IPR045867">
    <property type="entry name" value="DNA-dir_RpoC_beta_prime"/>
</dbReference>
<name>A0A133U662_9EURY</name>
<dbReference type="InterPro" id="IPR044893">
    <property type="entry name" value="RNA_pol_Rpb1_clamp_domain"/>
</dbReference>
<dbReference type="InterPro" id="IPR000722">
    <property type="entry name" value="RNA_pol_asu"/>
</dbReference>
<dbReference type="InterPro" id="IPR007083">
    <property type="entry name" value="RNA_pol_Rpb1_4"/>
</dbReference>
<feature type="binding site" evidence="13">
    <location>
        <position position="456"/>
    </location>
    <ligand>
        <name>Mg(2+)</name>
        <dbReference type="ChEBI" id="CHEBI:18420"/>
    </ligand>
</feature>
<feature type="binding site" evidence="13">
    <location>
        <position position="452"/>
    </location>
    <ligand>
        <name>Mg(2+)</name>
        <dbReference type="ChEBI" id="CHEBI:18420"/>
    </ligand>
</feature>
<comment type="subunit">
    <text evidence="13">Part of the RNA polymerase complex.</text>
</comment>
<dbReference type="Gene3D" id="4.10.860.120">
    <property type="entry name" value="RNA polymerase II, clamp domain"/>
    <property type="match status" value="2"/>
</dbReference>
<keyword evidence="4 13" id="KW-0808">Transferase</keyword>
<feature type="binding site" evidence="13">
    <location>
        <position position="70"/>
    </location>
    <ligand>
        <name>Zn(2+)</name>
        <dbReference type="ChEBI" id="CHEBI:29105"/>
        <label>1</label>
    </ligand>
</feature>
<dbReference type="Pfam" id="PF04983">
    <property type="entry name" value="RNA_pol_Rpb1_3"/>
    <property type="match status" value="1"/>
</dbReference>
<comment type="subcellular location">
    <subcellularLocation>
        <location evidence="13">Cytoplasm</location>
    </subcellularLocation>
</comment>
<feature type="binding site" evidence="13">
    <location>
        <position position="147"/>
    </location>
    <ligand>
        <name>Zn(2+)</name>
        <dbReference type="ChEBI" id="CHEBI:29105"/>
        <label>2</label>
    </ligand>
</feature>
<feature type="coiled-coil region" evidence="15">
    <location>
        <begin position="661"/>
        <end position="688"/>
    </location>
</feature>
<keyword evidence="10 13" id="KW-0804">Transcription</keyword>
<dbReference type="InterPro" id="IPR007081">
    <property type="entry name" value="RNA_pol_Rpb1_5"/>
</dbReference>
<dbReference type="GO" id="GO:0000428">
    <property type="term" value="C:DNA-directed RNA polymerase complex"/>
    <property type="evidence" value="ECO:0007669"/>
    <property type="project" value="UniProtKB-KW"/>
</dbReference>
<evidence type="ECO:0000256" key="7">
    <source>
        <dbReference type="ARBA" id="ARBA00022833"/>
    </source>
</evidence>
<feature type="binding site" evidence="13">
    <location>
        <position position="150"/>
    </location>
    <ligand>
        <name>Zn(2+)</name>
        <dbReference type="ChEBI" id="CHEBI:29105"/>
        <label>2</label>
    </ligand>
</feature>
<dbReference type="SMART" id="SM00663">
    <property type="entry name" value="RPOLA_N"/>
    <property type="match status" value="1"/>
</dbReference>
<dbReference type="NCBIfam" id="NF006336">
    <property type="entry name" value="PRK08566.1"/>
    <property type="match status" value="1"/>
</dbReference>
<evidence type="ECO:0000256" key="6">
    <source>
        <dbReference type="ARBA" id="ARBA00022723"/>
    </source>
</evidence>
<dbReference type="GO" id="GO:0003899">
    <property type="term" value="F:DNA-directed RNA polymerase activity"/>
    <property type="evidence" value="ECO:0007669"/>
    <property type="project" value="UniProtKB-UniRule"/>
</dbReference>
<dbReference type="PANTHER" id="PTHR19376">
    <property type="entry name" value="DNA-DIRECTED RNA POLYMERASE"/>
    <property type="match status" value="1"/>
</dbReference>
<feature type="binding site" evidence="13">
    <location>
        <position position="103"/>
    </location>
    <ligand>
        <name>Zn(2+)</name>
        <dbReference type="ChEBI" id="CHEBI:29105"/>
        <label>2</label>
    </ligand>
</feature>
<dbReference type="NCBIfam" id="TIGR02390">
    <property type="entry name" value="RNA_pol_rpoA1"/>
    <property type="match status" value="1"/>
</dbReference>
<evidence type="ECO:0000256" key="11">
    <source>
        <dbReference type="ARBA" id="ARBA00048552"/>
    </source>
</evidence>
<evidence type="ECO:0000313" key="17">
    <source>
        <dbReference type="EMBL" id="KXA89689.1"/>
    </source>
</evidence>
<dbReference type="GO" id="GO:0005737">
    <property type="term" value="C:cytoplasm"/>
    <property type="evidence" value="ECO:0007669"/>
    <property type="project" value="UniProtKB-SubCell"/>
</dbReference>
<evidence type="ECO:0000256" key="9">
    <source>
        <dbReference type="ARBA" id="ARBA00023125"/>
    </source>
</evidence>
<keyword evidence="3 13" id="KW-0963">Cytoplasm</keyword>
<keyword evidence="5 13" id="KW-0548">Nucleotidyltransferase</keyword>
<dbReference type="EMBL" id="LHXL01000026">
    <property type="protein sequence ID" value="KXA89689.1"/>
    <property type="molecule type" value="Genomic_DNA"/>
</dbReference>
<dbReference type="InterPro" id="IPR042102">
    <property type="entry name" value="RNA_pol_Rpb1_3_sf"/>
</dbReference>
<dbReference type="GO" id="GO:0006351">
    <property type="term" value="P:DNA-templated transcription"/>
    <property type="evidence" value="ECO:0007669"/>
    <property type="project" value="UniProtKB-UniRule"/>
</dbReference>
<dbReference type="Proteomes" id="UP000070589">
    <property type="component" value="Unassembled WGS sequence"/>
</dbReference>
<evidence type="ECO:0000256" key="12">
    <source>
        <dbReference type="ARBA" id="ARBA00053389"/>
    </source>
</evidence>
<dbReference type="Gene3D" id="3.30.1490.180">
    <property type="entry name" value="RNA polymerase ii"/>
    <property type="match status" value="1"/>
</dbReference>
<dbReference type="GO" id="GO:0003677">
    <property type="term" value="F:DNA binding"/>
    <property type="evidence" value="ECO:0007669"/>
    <property type="project" value="UniProtKB-UniRule"/>
</dbReference>
<dbReference type="InterPro" id="IPR007080">
    <property type="entry name" value="RNA_pol_Rpb1_1"/>
</dbReference>
<dbReference type="Gene3D" id="6.10.250.2940">
    <property type="match status" value="1"/>
</dbReference>
<dbReference type="InterPro" id="IPR012758">
    <property type="entry name" value="RPO1N"/>
</dbReference>
<dbReference type="Pfam" id="PF00623">
    <property type="entry name" value="RNA_pol_Rpb1_2"/>
    <property type="match status" value="1"/>
</dbReference>
<dbReference type="AlphaFoldDB" id="A0A133U662"/>
<proteinExistence type="inferred from homology"/>
<dbReference type="Gene3D" id="2.40.40.20">
    <property type="match status" value="1"/>
</dbReference>
<gene>
    <name evidence="13" type="primary">rpo1N</name>
    <name evidence="13" type="synonym">rpoA1</name>
    <name evidence="17" type="ORF">AKJ62_02545</name>
</gene>
<keyword evidence="6 13" id="KW-0479">Metal-binding</keyword>
<evidence type="ECO:0000256" key="15">
    <source>
        <dbReference type="SAM" id="Coils"/>
    </source>
</evidence>
<evidence type="ECO:0000256" key="5">
    <source>
        <dbReference type="ARBA" id="ARBA00022695"/>
    </source>
</evidence>
<feature type="binding site" evidence="13">
    <location>
        <position position="73"/>
    </location>
    <ligand>
        <name>Zn(2+)</name>
        <dbReference type="ChEBI" id="CHEBI:29105"/>
        <label>1</label>
    </ligand>
</feature>
<comment type="function">
    <text evidence="12 13">DNA-dependent RNA polymerase (RNAP) catalyzes the transcription of DNA into RNA using the four ribonucleoside triphosphates as substrates. Forms the clamp head domain.</text>
</comment>
<keyword evidence="7 13" id="KW-0862">Zinc</keyword>
<evidence type="ECO:0000256" key="1">
    <source>
        <dbReference type="ARBA" id="ARBA00006460"/>
    </source>
</evidence>
<dbReference type="PANTHER" id="PTHR19376:SF32">
    <property type="entry name" value="DNA-DIRECTED RNA POLYMERASE III SUBUNIT RPC1"/>
    <property type="match status" value="1"/>
</dbReference>
<organism evidence="17 18">
    <name type="scientific">candidate division MSBL1 archaeon SCGC-AAA259D14</name>
    <dbReference type="NCBI Taxonomy" id="1698261"/>
    <lineage>
        <taxon>Archaea</taxon>
        <taxon>Methanobacteriati</taxon>
        <taxon>Methanobacteriota</taxon>
        <taxon>candidate division MSBL1</taxon>
    </lineage>
</organism>
<sequence>MPRVSKAIDKVEFGLLSPDEIRDMSVARIVTADTYDEDGYPFEKGLMDPRLGVIDPGLRCRTCGKRSGVCPGHFGRIELARPVIHVGFARTVYSLLRATCGKCGRIMLSEDKLERYREKLRKSAGLASAWEDYSKRIVRRAYKRDECPHCGAEQEKINFEKPTSYHEGDKRLTPSDVRRRLEEIPDSDVRLLGIDPKVARPEWMVLTVLPVPPVTVRPSITLETGVRSEDDLTHKLVDVIRINQRLSENLEAGAPHLIIEDLWELLQYHVTTFFTNEVSGIPPARHRSGRNLRTLAQRLKGKEGRFRGNLSGKRVDFSARTVISPDPRISINEIGVPEYIARNLTLPVQVTKYNIEEARNLIRRGPEIHPGATSLKSPDGSRFDLRYADREELAKMIEPGYEIERHLKDGDVVLFNRQPSLHRMSIMAHEVKVMPGQTFRLNLAVCPPYNADFDGDEMNLHLPQSKEAQAEARTLMKVQEQILSPRFGAPIIGGIQDHITGLYLLTQRGFSLSREEAQQILASTGEDIDLPEPSGVEDGEEYWYGKEIFSLFLPDDLDLTYKANICDRGGECYECDKWTDEQCEIDARVVIEGGELKEGVIDSSSYEALADCKVLDRIIKEHGTDEAREFLDQTTKLAIAVIQEFGFTTSLSDVKIPEEAEEQIKDVLEDAKEKVQDLIEIYERGELEQLPGRTLRETLEMRIMELLAETRDKSGEIAEEHLGLENNAVIMARTGARGSMLNLTQMTGVVGQQSVRGERPSRGYKGRALSHFKPGDLSGEAKGFARSSYKDGLEPTEFFFHAMGGREGLVDTAVRTAQSGYMQRRLINALQDLRVEHDGTVRDDHGNIVQFEYGDDYVDPARSDKGKAVNVDQIIKEVVEE</sequence>
<dbReference type="CDD" id="cd02582">
    <property type="entry name" value="RNAP_archeal_A"/>
    <property type="match status" value="1"/>
</dbReference>
<keyword evidence="8 13" id="KW-0460">Magnesium</keyword>
<dbReference type="EC" id="2.7.7.6" evidence="13"/>
<comment type="cofactor">
    <cofactor evidence="13">
        <name>Mg(2+)</name>
        <dbReference type="ChEBI" id="CHEBI:18420"/>
    </cofactor>
</comment>
<dbReference type="GO" id="GO:0008270">
    <property type="term" value="F:zinc ion binding"/>
    <property type="evidence" value="ECO:0007669"/>
    <property type="project" value="UniProtKB-UniRule"/>
</dbReference>
<accession>A0A133U662</accession>
<dbReference type="Pfam" id="PF04997">
    <property type="entry name" value="RNA_pol_Rpb1_1"/>
    <property type="match status" value="1"/>
</dbReference>
<evidence type="ECO:0000256" key="2">
    <source>
        <dbReference type="ARBA" id="ARBA00022478"/>
    </source>
</evidence>
<evidence type="ECO:0000256" key="14">
    <source>
        <dbReference type="RuleBase" id="RU004279"/>
    </source>
</evidence>
<comment type="catalytic activity">
    <reaction evidence="11 13 14">
        <text>RNA(n) + a ribonucleoside 5'-triphosphate = RNA(n+1) + diphosphate</text>
        <dbReference type="Rhea" id="RHEA:21248"/>
        <dbReference type="Rhea" id="RHEA-COMP:14527"/>
        <dbReference type="Rhea" id="RHEA-COMP:17342"/>
        <dbReference type="ChEBI" id="CHEBI:33019"/>
        <dbReference type="ChEBI" id="CHEBI:61557"/>
        <dbReference type="ChEBI" id="CHEBI:140395"/>
        <dbReference type="EC" id="2.7.7.6"/>
    </reaction>
</comment>
<reference evidence="17 18" key="1">
    <citation type="journal article" date="2016" name="Sci. Rep.">
        <title>Metabolic traits of an uncultured archaeal lineage -MSBL1- from brine pools of the Red Sea.</title>
        <authorList>
            <person name="Mwirichia R."/>
            <person name="Alam I."/>
            <person name="Rashid M."/>
            <person name="Vinu M."/>
            <person name="Ba-Alawi W."/>
            <person name="Anthony Kamau A."/>
            <person name="Kamanda Ngugi D."/>
            <person name="Goker M."/>
            <person name="Klenk H.P."/>
            <person name="Bajic V."/>
            <person name="Stingl U."/>
        </authorList>
    </citation>
    <scope>NUCLEOTIDE SEQUENCE [LARGE SCALE GENOMIC DNA]</scope>
    <source>
        <strain evidence="17">SCGC-AAA259D14</strain>
    </source>
</reference>
<comment type="caution">
    <text evidence="17">The sequence shown here is derived from an EMBL/GenBank/DDBJ whole genome shotgun (WGS) entry which is preliminary data.</text>
</comment>
<comment type="function">
    <text evidence="14">DNA-dependent RNA polymerase catalyzes the transcription of DNA into RNA using the four ribonucleoside triphosphates as substrates.</text>
</comment>
<evidence type="ECO:0000256" key="13">
    <source>
        <dbReference type="HAMAP-Rule" id="MF_00863"/>
    </source>
</evidence>
<dbReference type="HAMAP" id="MF_00863">
    <property type="entry name" value="RNApol_arch_Rpo1N"/>
    <property type="match status" value="1"/>
</dbReference>
<evidence type="ECO:0000256" key="10">
    <source>
        <dbReference type="ARBA" id="ARBA00023163"/>
    </source>
</evidence>
<keyword evidence="9 13" id="KW-0238">DNA-binding</keyword>
<dbReference type="Gene3D" id="6.20.50.80">
    <property type="match status" value="1"/>
</dbReference>
<dbReference type="PATRIC" id="fig|1698261.3.peg.462"/>
<keyword evidence="2 13" id="KW-0240">DNA-directed RNA polymerase</keyword>
<evidence type="ECO:0000259" key="16">
    <source>
        <dbReference type="SMART" id="SM00663"/>
    </source>
</evidence>
<comment type="cofactor">
    <cofactor evidence="13">
        <name>Zn(2+)</name>
        <dbReference type="ChEBI" id="CHEBI:29105"/>
    </cofactor>
    <text evidence="13">Binds at least 2 Zn(2+) per subunit.</text>
</comment>
<feature type="domain" description="RNA polymerase N-terminal" evidence="16">
    <location>
        <begin position="202"/>
        <end position="506"/>
    </location>
</feature>
<evidence type="ECO:0000256" key="3">
    <source>
        <dbReference type="ARBA" id="ARBA00022490"/>
    </source>
</evidence>
<evidence type="ECO:0000313" key="18">
    <source>
        <dbReference type="Proteomes" id="UP000070589"/>
    </source>
</evidence>
<dbReference type="Pfam" id="PF05000">
    <property type="entry name" value="RNA_pol_Rpb1_4"/>
    <property type="match status" value="1"/>
</dbReference>
<dbReference type="InterPro" id="IPR038120">
    <property type="entry name" value="Rpb1_funnel_sf"/>
</dbReference>
<dbReference type="InterPro" id="IPR007066">
    <property type="entry name" value="RNA_pol_Rpb1_3"/>
</dbReference>
<feature type="binding site" evidence="13">
    <location>
        <position position="63"/>
    </location>
    <ligand>
        <name>Zn(2+)</name>
        <dbReference type="ChEBI" id="CHEBI:29105"/>
        <label>1</label>
    </ligand>
</feature>